<evidence type="ECO:0000256" key="1">
    <source>
        <dbReference type="SAM" id="MobiDB-lite"/>
    </source>
</evidence>
<feature type="compositionally biased region" description="Basic and acidic residues" evidence="1">
    <location>
        <begin position="39"/>
        <end position="55"/>
    </location>
</feature>
<dbReference type="AlphaFoldDB" id="A0A7I8LIF1"/>
<sequence length="55" mass="6280">MLKFFTAALLHRPPTRSSSLDDEWDPSPSAQETPVVRVQPDRRTKIKEPGLRYTG</sequence>
<protein>
    <submittedName>
        <fullName evidence="2">Uncharacterized protein</fullName>
    </submittedName>
</protein>
<organism evidence="2 3">
    <name type="scientific">Spirodela intermedia</name>
    <name type="common">Intermediate duckweed</name>
    <dbReference type="NCBI Taxonomy" id="51605"/>
    <lineage>
        <taxon>Eukaryota</taxon>
        <taxon>Viridiplantae</taxon>
        <taxon>Streptophyta</taxon>
        <taxon>Embryophyta</taxon>
        <taxon>Tracheophyta</taxon>
        <taxon>Spermatophyta</taxon>
        <taxon>Magnoliopsida</taxon>
        <taxon>Liliopsida</taxon>
        <taxon>Araceae</taxon>
        <taxon>Lemnoideae</taxon>
        <taxon>Spirodela</taxon>
    </lineage>
</organism>
<evidence type="ECO:0000313" key="2">
    <source>
        <dbReference type="EMBL" id="CAA7409456.1"/>
    </source>
</evidence>
<dbReference type="EMBL" id="LR746279">
    <property type="protein sequence ID" value="CAA7409456.1"/>
    <property type="molecule type" value="Genomic_DNA"/>
</dbReference>
<proteinExistence type="predicted"/>
<name>A0A7I8LIF1_SPIIN</name>
<reference evidence="2" key="1">
    <citation type="submission" date="2020-02" db="EMBL/GenBank/DDBJ databases">
        <authorList>
            <person name="Scholz U."/>
            <person name="Mascher M."/>
            <person name="Fiebig A."/>
        </authorList>
    </citation>
    <scope>NUCLEOTIDE SEQUENCE</scope>
</reference>
<gene>
    <name evidence="2" type="ORF">SI8410_16020134</name>
</gene>
<accession>A0A7I8LIF1</accession>
<dbReference type="Proteomes" id="UP000663760">
    <property type="component" value="Chromosome 16"/>
</dbReference>
<evidence type="ECO:0000313" key="3">
    <source>
        <dbReference type="Proteomes" id="UP000663760"/>
    </source>
</evidence>
<feature type="region of interest" description="Disordered" evidence="1">
    <location>
        <begin position="13"/>
        <end position="55"/>
    </location>
</feature>
<keyword evidence="3" id="KW-1185">Reference proteome</keyword>